<reference evidence="1 2" key="1">
    <citation type="submission" date="2017-09" db="EMBL/GenBank/DDBJ databases">
        <title>Large-scale bioinformatics analysis of Bacillus genomes uncovers conserved roles of natural products in bacterial physiology.</title>
        <authorList>
            <consortium name="Agbiome Team Llc"/>
            <person name="Bleich R.M."/>
            <person name="Grubbs K.J."/>
            <person name="Santa Maria K.C."/>
            <person name="Allen S.E."/>
            <person name="Farag S."/>
            <person name="Shank E.A."/>
            <person name="Bowers A."/>
        </authorList>
    </citation>
    <scope>NUCLEOTIDE SEQUENCE [LARGE SCALE GENOMIC DNA]</scope>
    <source>
        <strain evidence="1 2">AFS040105</strain>
    </source>
</reference>
<dbReference type="RefSeq" id="WP_098859102.1">
    <property type="nucleotide sequence ID" value="NZ_NUMG01000042.1"/>
</dbReference>
<organism evidence="1 2">
    <name type="scientific">Bacillus cereus</name>
    <dbReference type="NCBI Taxonomy" id="1396"/>
    <lineage>
        <taxon>Bacteria</taxon>
        <taxon>Bacillati</taxon>
        <taxon>Bacillota</taxon>
        <taxon>Bacilli</taxon>
        <taxon>Bacillales</taxon>
        <taxon>Bacillaceae</taxon>
        <taxon>Bacillus</taxon>
        <taxon>Bacillus cereus group</taxon>
    </lineage>
</organism>
<sequence length="123" mass="14597">MNFEKLDVIVGRVLERRYAIKFYSSEQFYLIVFNDKSHAVNVHITLNNIMFAMKYNMLDDDFFQESISKIIEHADYVTKKQSYYYDKCETEIPCCFTYRDNVVQGTLEVLNPFRAIVDFGLCI</sequence>
<proteinExistence type="predicted"/>
<dbReference type="AlphaFoldDB" id="A0A2C1LHH2"/>
<evidence type="ECO:0000313" key="2">
    <source>
        <dbReference type="Proteomes" id="UP000225766"/>
    </source>
</evidence>
<comment type="caution">
    <text evidence="1">The sequence shown here is derived from an EMBL/GenBank/DDBJ whole genome shotgun (WGS) entry which is preliminary data.</text>
</comment>
<evidence type="ECO:0000313" key="1">
    <source>
        <dbReference type="EMBL" id="PGT97348.1"/>
    </source>
</evidence>
<gene>
    <name evidence="1" type="ORF">COD19_25440</name>
</gene>
<protein>
    <submittedName>
        <fullName evidence="1">Uncharacterized protein</fullName>
    </submittedName>
</protein>
<accession>A0A2C1LHH2</accession>
<dbReference type="EMBL" id="NUMG01000042">
    <property type="protein sequence ID" value="PGT97348.1"/>
    <property type="molecule type" value="Genomic_DNA"/>
</dbReference>
<name>A0A2C1LHH2_BACCE</name>
<dbReference type="Proteomes" id="UP000225766">
    <property type="component" value="Unassembled WGS sequence"/>
</dbReference>